<dbReference type="PANTHER" id="PTHR11697">
    <property type="entry name" value="GENERAL TRANSCRIPTION FACTOR 2-RELATED ZINC FINGER PROTEIN"/>
    <property type="match status" value="1"/>
</dbReference>
<feature type="domain" description="HAT C-terminal dimerisation" evidence="1">
    <location>
        <begin position="2"/>
        <end position="56"/>
    </location>
</feature>
<dbReference type="Pfam" id="PF05699">
    <property type="entry name" value="Dimer_Tnp_hAT"/>
    <property type="match status" value="1"/>
</dbReference>
<dbReference type="Proteomes" id="UP000233837">
    <property type="component" value="Unassembled WGS sequence"/>
</dbReference>
<evidence type="ECO:0000313" key="2">
    <source>
        <dbReference type="EMBL" id="PKU71658.1"/>
    </source>
</evidence>
<keyword evidence="3" id="KW-1185">Reference proteome</keyword>
<dbReference type="GO" id="GO:0046983">
    <property type="term" value="F:protein dimerization activity"/>
    <property type="evidence" value="ECO:0007669"/>
    <property type="project" value="InterPro"/>
</dbReference>
<reference evidence="2 3" key="1">
    <citation type="journal article" date="2016" name="Sci. Rep.">
        <title>The Dendrobium catenatum Lindl. genome sequence provides insights into polysaccharide synthase, floral development and adaptive evolution.</title>
        <authorList>
            <person name="Zhang G.Q."/>
            <person name="Xu Q."/>
            <person name="Bian C."/>
            <person name="Tsai W.C."/>
            <person name="Yeh C.M."/>
            <person name="Liu K.W."/>
            <person name="Yoshida K."/>
            <person name="Zhang L.S."/>
            <person name="Chang S.B."/>
            <person name="Chen F."/>
            <person name="Shi Y."/>
            <person name="Su Y.Y."/>
            <person name="Zhang Y.Q."/>
            <person name="Chen L.J."/>
            <person name="Yin Y."/>
            <person name="Lin M."/>
            <person name="Huang H."/>
            <person name="Deng H."/>
            <person name="Wang Z.W."/>
            <person name="Zhu S.L."/>
            <person name="Zhao X."/>
            <person name="Deng C."/>
            <person name="Niu S.C."/>
            <person name="Huang J."/>
            <person name="Wang M."/>
            <person name="Liu G.H."/>
            <person name="Yang H.J."/>
            <person name="Xiao X.J."/>
            <person name="Hsiao Y.Y."/>
            <person name="Wu W.L."/>
            <person name="Chen Y.Y."/>
            <person name="Mitsuda N."/>
            <person name="Ohme-Takagi M."/>
            <person name="Luo Y.B."/>
            <person name="Van de Peer Y."/>
            <person name="Liu Z.J."/>
        </authorList>
    </citation>
    <scope>NUCLEOTIDE SEQUENCE [LARGE SCALE GENOMIC DNA]</scope>
    <source>
        <tissue evidence="2">The whole plant</tissue>
    </source>
</reference>
<accession>A0A2I0W7L5</accession>
<dbReference type="InterPro" id="IPR055298">
    <property type="entry name" value="AtLOH3-like"/>
</dbReference>
<sequence length="78" mass="9423">MYNLIYRLITLELTLQVATTKIERTFSAMKIVKHQLHSRMCDDWLNDCLLPYIKKDVFDLIPNKVVMQCYQKKCKTYY</sequence>
<organism evidence="2 3">
    <name type="scientific">Dendrobium catenatum</name>
    <dbReference type="NCBI Taxonomy" id="906689"/>
    <lineage>
        <taxon>Eukaryota</taxon>
        <taxon>Viridiplantae</taxon>
        <taxon>Streptophyta</taxon>
        <taxon>Embryophyta</taxon>
        <taxon>Tracheophyta</taxon>
        <taxon>Spermatophyta</taxon>
        <taxon>Magnoliopsida</taxon>
        <taxon>Liliopsida</taxon>
        <taxon>Asparagales</taxon>
        <taxon>Orchidaceae</taxon>
        <taxon>Epidendroideae</taxon>
        <taxon>Malaxideae</taxon>
        <taxon>Dendrobiinae</taxon>
        <taxon>Dendrobium</taxon>
    </lineage>
</organism>
<dbReference type="EMBL" id="KZ502877">
    <property type="protein sequence ID" value="PKU71658.1"/>
    <property type="molecule type" value="Genomic_DNA"/>
</dbReference>
<protein>
    <recommendedName>
        <fullName evidence="1">HAT C-terminal dimerisation domain-containing protein</fullName>
    </recommendedName>
</protein>
<gene>
    <name evidence="2" type="ORF">MA16_Dca004500</name>
</gene>
<evidence type="ECO:0000313" key="3">
    <source>
        <dbReference type="Proteomes" id="UP000233837"/>
    </source>
</evidence>
<reference evidence="2 3" key="2">
    <citation type="journal article" date="2017" name="Nature">
        <title>The Apostasia genome and the evolution of orchids.</title>
        <authorList>
            <person name="Zhang G.Q."/>
            <person name="Liu K.W."/>
            <person name="Li Z."/>
            <person name="Lohaus R."/>
            <person name="Hsiao Y.Y."/>
            <person name="Niu S.C."/>
            <person name="Wang J.Y."/>
            <person name="Lin Y.C."/>
            <person name="Xu Q."/>
            <person name="Chen L.J."/>
            <person name="Yoshida K."/>
            <person name="Fujiwara S."/>
            <person name="Wang Z.W."/>
            <person name="Zhang Y.Q."/>
            <person name="Mitsuda N."/>
            <person name="Wang M."/>
            <person name="Liu G.H."/>
            <person name="Pecoraro L."/>
            <person name="Huang H.X."/>
            <person name="Xiao X.J."/>
            <person name="Lin M."/>
            <person name="Wu X.Y."/>
            <person name="Wu W.L."/>
            <person name="Chen Y.Y."/>
            <person name="Chang S.B."/>
            <person name="Sakamoto S."/>
            <person name="Ohme-Takagi M."/>
            <person name="Yagi M."/>
            <person name="Zeng S.J."/>
            <person name="Shen C.Y."/>
            <person name="Yeh C.M."/>
            <person name="Luo Y.B."/>
            <person name="Tsai W.C."/>
            <person name="Van de Peer Y."/>
            <person name="Liu Z.J."/>
        </authorList>
    </citation>
    <scope>NUCLEOTIDE SEQUENCE [LARGE SCALE GENOMIC DNA]</scope>
    <source>
        <tissue evidence="2">The whole plant</tissue>
    </source>
</reference>
<dbReference type="InterPro" id="IPR008906">
    <property type="entry name" value="HATC_C_dom"/>
</dbReference>
<evidence type="ECO:0000259" key="1">
    <source>
        <dbReference type="Pfam" id="PF05699"/>
    </source>
</evidence>
<dbReference type="PANTHER" id="PTHR11697:SF230">
    <property type="entry name" value="ZINC FINGER, MYM DOMAIN CONTAINING 1"/>
    <property type="match status" value="1"/>
</dbReference>
<dbReference type="AlphaFoldDB" id="A0A2I0W7L5"/>
<name>A0A2I0W7L5_9ASPA</name>
<proteinExistence type="predicted"/>